<keyword evidence="1" id="KW-0067">ATP-binding</keyword>
<dbReference type="InterPro" id="IPR011761">
    <property type="entry name" value="ATP-grasp"/>
</dbReference>
<keyword evidence="4" id="KW-1185">Reference proteome</keyword>
<dbReference type="PANTHER" id="PTHR39217">
    <property type="match status" value="1"/>
</dbReference>
<dbReference type="PROSITE" id="PS50975">
    <property type="entry name" value="ATP_GRASP"/>
    <property type="match status" value="1"/>
</dbReference>
<name>A0A4Z1E447_9MICO</name>
<evidence type="ECO:0000259" key="2">
    <source>
        <dbReference type="PROSITE" id="PS50975"/>
    </source>
</evidence>
<dbReference type="GO" id="GO:0005524">
    <property type="term" value="F:ATP binding"/>
    <property type="evidence" value="ECO:0007669"/>
    <property type="project" value="UniProtKB-UniRule"/>
</dbReference>
<dbReference type="InterPro" id="IPR053191">
    <property type="entry name" value="DcsG_Biosynth_Enzyme"/>
</dbReference>
<evidence type="ECO:0000256" key="1">
    <source>
        <dbReference type="PROSITE-ProRule" id="PRU00409"/>
    </source>
</evidence>
<dbReference type="EMBL" id="RHPJ01000001">
    <property type="protein sequence ID" value="TGO06050.1"/>
    <property type="molecule type" value="Genomic_DNA"/>
</dbReference>
<organism evidence="3 4">
    <name type="scientific">Serinibacter arcticus</name>
    <dbReference type="NCBI Taxonomy" id="1655435"/>
    <lineage>
        <taxon>Bacteria</taxon>
        <taxon>Bacillati</taxon>
        <taxon>Actinomycetota</taxon>
        <taxon>Actinomycetes</taxon>
        <taxon>Micrococcales</taxon>
        <taxon>Beutenbergiaceae</taxon>
        <taxon>Serinibacter</taxon>
    </lineage>
</organism>
<feature type="domain" description="ATP-grasp" evidence="2">
    <location>
        <begin position="98"/>
        <end position="308"/>
    </location>
</feature>
<dbReference type="AlphaFoldDB" id="A0A4Z1E447"/>
<dbReference type="Proteomes" id="UP000297318">
    <property type="component" value="Unassembled WGS sequence"/>
</dbReference>
<dbReference type="GO" id="GO:0046872">
    <property type="term" value="F:metal ion binding"/>
    <property type="evidence" value="ECO:0007669"/>
    <property type="project" value="InterPro"/>
</dbReference>
<evidence type="ECO:0000313" key="3">
    <source>
        <dbReference type="EMBL" id="TGO06050.1"/>
    </source>
</evidence>
<protein>
    <recommendedName>
        <fullName evidence="2">ATP-grasp domain-containing protein</fullName>
    </recommendedName>
</protein>
<gene>
    <name evidence="3" type="ORF">SERN_0242</name>
</gene>
<reference evidence="3 4" key="1">
    <citation type="submission" date="2018-11" db="EMBL/GenBank/DDBJ databases">
        <title>Complete genome sequencing of the Actinobacteria Serinibacter sp. K3-2.</title>
        <authorList>
            <person name="Rakitin A.L."/>
            <person name="Beletsky A.V."/>
            <person name="Mardanov A.V."/>
            <person name="Ravin N.V."/>
            <person name="Gromova A.S."/>
            <person name="Filippova S.N."/>
            <person name="Gal'Chenko V.F."/>
        </authorList>
    </citation>
    <scope>NUCLEOTIDE SEQUENCE [LARGE SCALE GENOMIC DNA]</scope>
    <source>
        <strain evidence="3 4">K3-2</strain>
    </source>
</reference>
<accession>A0A4Z1E447</accession>
<evidence type="ECO:0000313" key="4">
    <source>
        <dbReference type="Proteomes" id="UP000297318"/>
    </source>
</evidence>
<sequence>MDPVTTAARIALVTCSDLPDGDPEDRALVVALGERGAEGSILQWDAADVDWTAFDLVVLRNVFDYSVRREEFLAWAEQVPQLRNPLNVIRWNSDKHYIDALAQLGLPVVETQWLEPERHYEKRDLHNRFPAREDFVVKPAVSAGSADTGRYTATDADSRRLAINHAKRLLEAGRAVMVQRYMPEIDTFGESALVFLHGEYSHAIHKGAMLVGEDTGEDTAYTRESMEPWQPSEQEIKAAQNIITEVRRLVPGRSMKSRPLLYARVDLVIRGDKPPLLMELELVEPSLYAALSPGALDRLASAILREVAYGNDPHNDVTQVAPA</sequence>
<keyword evidence="1" id="KW-0547">Nucleotide-binding</keyword>
<dbReference type="SUPFAM" id="SSF56059">
    <property type="entry name" value="Glutathione synthetase ATP-binding domain-like"/>
    <property type="match status" value="1"/>
</dbReference>
<comment type="caution">
    <text evidence="3">The sequence shown here is derived from an EMBL/GenBank/DDBJ whole genome shotgun (WGS) entry which is preliminary data.</text>
</comment>
<dbReference type="PANTHER" id="PTHR39217:SF1">
    <property type="entry name" value="GLUTATHIONE SYNTHETASE"/>
    <property type="match status" value="1"/>
</dbReference>
<proteinExistence type="predicted"/>